<feature type="transmembrane region" description="Helical" evidence="8">
    <location>
        <begin position="272"/>
        <end position="298"/>
    </location>
</feature>
<dbReference type="Pfam" id="PF02133">
    <property type="entry name" value="Transp_cyt_pur"/>
    <property type="match status" value="1"/>
</dbReference>
<feature type="transmembrane region" description="Helical" evidence="8">
    <location>
        <begin position="133"/>
        <end position="153"/>
    </location>
</feature>
<keyword evidence="5 8" id="KW-1133">Transmembrane helix</keyword>
<dbReference type="Gene3D" id="1.10.4160.10">
    <property type="entry name" value="Hydantoin permease"/>
    <property type="match status" value="1"/>
</dbReference>
<reference evidence="10" key="1">
    <citation type="journal article" date="2019" name="Int. J. Syst. Evol. Microbiol.">
        <title>The Global Catalogue of Microorganisms (GCM) 10K type strain sequencing project: providing services to taxonomists for standard genome sequencing and annotation.</title>
        <authorList>
            <consortium name="The Broad Institute Genomics Platform"/>
            <consortium name="The Broad Institute Genome Sequencing Center for Infectious Disease"/>
            <person name="Wu L."/>
            <person name="Ma J."/>
        </authorList>
    </citation>
    <scope>NUCLEOTIDE SEQUENCE [LARGE SCALE GENOMIC DNA]</scope>
    <source>
        <strain evidence="10">JCM 3380</strain>
    </source>
</reference>
<keyword evidence="10" id="KW-1185">Reference proteome</keyword>
<proteinExistence type="inferred from homology"/>
<feature type="transmembrane region" description="Helical" evidence="8">
    <location>
        <begin position="310"/>
        <end position="332"/>
    </location>
</feature>
<dbReference type="PANTHER" id="PTHR31806:SF1">
    <property type="entry name" value="PURINE-CYTOSINE PERMEASE FCY2-RELATED"/>
    <property type="match status" value="1"/>
</dbReference>
<feature type="transmembrane region" description="Helical" evidence="8">
    <location>
        <begin position="22"/>
        <end position="42"/>
    </location>
</feature>
<evidence type="ECO:0000256" key="4">
    <source>
        <dbReference type="ARBA" id="ARBA00022692"/>
    </source>
</evidence>
<evidence type="ECO:0000256" key="6">
    <source>
        <dbReference type="ARBA" id="ARBA00023136"/>
    </source>
</evidence>
<feature type="transmembrane region" description="Helical" evidence="8">
    <location>
        <begin position="227"/>
        <end position="252"/>
    </location>
</feature>
<dbReference type="PIRSF" id="PIRSF002744">
    <property type="entry name" value="Pur-cyt_permease"/>
    <property type="match status" value="1"/>
</dbReference>
<comment type="caution">
    <text evidence="9">The sequence shown here is derived from an EMBL/GenBank/DDBJ whole genome shotgun (WGS) entry which is preliminary data.</text>
</comment>
<protein>
    <submittedName>
        <fullName evidence="9">Cytosine permease</fullName>
    </submittedName>
</protein>
<evidence type="ECO:0000256" key="5">
    <source>
        <dbReference type="ARBA" id="ARBA00022989"/>
    </source>
</evidence>
<comment type="subcellular location">
    <subcellularLocation>
        <location evidence="1">Membrane</location>
        <topology evidence="1">Multi-pass membrane protein</topology>
    </subcellularLocation>
</comment>
<name>A0ABP3D6A5_9PSEU</name>
<evidence type="ECO:0000313" key="9">
    <source>
        <dbReference type="EMBL" id="GAA0224546.1"/>
    </source>
</evidence>
<dbReference type="EMBL" id="BAAABU010000004">
    <property type="protein sequence ID" value="GAA0224546.1"/>
    <property type="molecule type" value="Genomic_DNA"/>
</dbReference>
<keyword evidence="4 8" id="KW-0812">Transmembrane</keyword>
<evidence type="ECO:0000256" key="7">
    <source>
        <dbReference type="PIRNR" id="PIRNR002744"/>
    </source>
</evidence>
<gene>
    <name evidence="9" type="ORF">GCM10010492_23390</name>
</gene>
<dbReference type="InterPro" id="IPR026030">
    <property type="entry name" value="Pur-cyt_permease_Fcy2/21/22"/>
</dbReference>
<accession>A0ABP3D6A5</accession>
<evidence type="ECO:0000256" key="8">
    <source>
        <dbReference type="SAM" id="Phobius"/>
    </source>
</evidence>
<sequence length="425" mass="42703">MERTGVDVVAETDRRGTPRGQFWPWFAANVSVYGVTTGVYVVAGGLGWWQALVAIVLGVALSYPLLGLVAVAGARGGAPTMVLSRAAFGVHGNLLPGLANYLALVGWETLAVTLGALSARTILTRLGIAPEPALVVGFVLVAGLSIVLGVYGYDVIMRVHRWISVALGVATVGYLAFALPGLGLPASGGTAGIAHGAALVAAATGLGWVTGGADYSRYLPRTSPPRAVAGWTALGGALPPLVLMAAGVLLTADPDLAAAAAVDPIGALAARLPTWFLLPFLGAVLLSLVASGTLGVYSSGLTLQALGVRIGRPVTVLVDGALVVVFGGYVVFGAPDFLGPWQTFLTALGVVAAAWVGVFATDLLLHRRAGYATAELDDPRGRYGRVNPAGVGALVLGAAAGFALGPAVAFALAAGLYAALTAAAG</sequence>
<dbReference type="PANTHER" id="PTHR31806">
    <property type="entry name" value="PURINE-CYTOSINE PERMEASE FCY2-RELATED"/>
    <property type="match status" value="1"/>
</dbReference>
<evidence type="ECO:0000256" key="2">
    <source>
        <dbReference type="ARBA" id="ARBA00008974"/>
    </source>
</evidence>
<evidence type="ECO:0000256" key="1">
    <source>
        <dbReference type="ARBA" id="ARBA00004141"/>
    </source>
</evidence>
<dbReference type="Proteomes" id="UP001500416">
    <property type="component" value="Unassembled WGS sequence"/>
</dbReference>
<evidence type="ECO:0000256" key="3">
    <source>
        <dbReference type="ARBA" id="ARBA00022448"/>
    </source>
</evidence>
<organism evidence="9 10">
    <name type="scientific">Saccharothrix mutabilis subsp. mutabilis</name>
    <dbReference type="NCBI Taxonomy" id="66855"/>
    <lineage>
        <taxon>Bacteria</taxon>
        <taxon>Bacillati</taxon>
        <taxon>Actinomycetota</taxon>
        <taxon>Actinomycetes</taxon>
        <taxon>Pseudonocardiales</taxon>
        <taxon>Pseudonocardiaceae</taxon>
        <taxon>Saccharothrix</taxon>
    </lineage>
</organism>
<feature type="transmembrane region" description="Helical" evidence="8">
    <location>
        <begin position="192"/>
        <end position="215"/>
    </location>
</feature>
<feature type="transmembrane region" description="Helical" evidence="8">
    <location>
        <begin position="48"/>
        <end position="74"/>
    </location>
</feature>
<keyword evidence="6 7" id="KW-0472">Membrane</keyword>
<feature type="transmembrane region" description="Helical" evidence="8">
    <location>
        <begin position="165"/>
        <end position="186"/>
    </location>
</feature>
<keyword evidence="3 7" id="KW-0813">Transport</keyword>
<comment type="similarity">
    <text evidence="2 7">Belongs to the purine-cytosine permease (2.A.39) family.</text>
</comment>
<feature type="transmembrane region" description="Helical" evidence="8">
    <location>
        <begin position="344"/>
        <end position="365"/>
    </location>
</feature>
<dbReference type="InterPro" id="IPR001248">
    <property type="entry name" value="Pur-cyt_permease"/>
</dbReference>
<feature type="transmembrane region" description="Helical" evidence="8">
    <location>
        <begin position="386"/>
        <end position="419"/>
    </location>
</feature>
<evidence type="ECO:0000313" key="10">
    <source>
        <dbReference type="Proteomes" id="UP001500416"/>
    </source>
</evidence>